<evidence type="ECO:0000313" key="4">
    <source>
        <dbReference type="EMBL" id="MFC3205462.1"/>
    </source>
</evidence>
<dbReference type="PRINTS" id="PR00080">
    <property type="entry name" value="SDRFAMILY"/>
</dbReference>
<proteinExistence type="inferred from homology"/>
<name>A0ABV7K7E3_9HYPH</name>
<comment type="similarity">
    <text evidence="1 3">Belongs to the short-chain dehydrogenases/reductases (SDR) family.</text>
</comment>
<accession>A0ABV7K7E3</accession>
<reference evidence="5" key="1">
    <citation type="journal article" date="2019" name="Int. J. Syst. Evol. Microbiol.">
        <title>The Global Catalogue of Microorganisms (GCM) 10K type strain sequencing project: providing services to taxonomists for standard genome sequencing and annotation.</title>
        <authorList>
            <consortium name="The Broad Institute Genomics Platform"/>
            <consortium name="The Broad Institute Genome Sequencing Center for Infectious Disease"/>
            <person name="Wu L."/>
            <person name="Ma J."/>
        </authorList>
    </citation>
    <scope>NUCLEOTIDE SEQUENCE [LARGE SCALE GENOMIC DNA]</scope>
    <source>
        <strain evidence="5">KCTC 52165</strain>
    </source>
</reference>
<dbReference type="PANTHER" id="PTHR44169:SF14">
    <property type="entry name" value="PROTEIN DLTE"/>
    <property type="match status" value="1"/>
</dbReference>
<evidence type="ECO:0000256" key="1">
    <source>
        <dbReference type="ARBA" id="ARBA00006484"/>
    </source>
</evidence>
<dbReference type="InterPro" id="IPR020904">
    <property type="entry name" value="Sc_DH/Rdtase_CS"/>
</dbReference>
<comment type="caution">
    <text evidence="4">The sequence shown here is derived from an EMBL/GenBank/DDBJ whole genome shotgun (WGS) entry which is preliminary data.</text>
</comment>
<gene>
    <name evidence="4" type="ORF">ACFOHJ_04500</name>
</gene>
<evidence type="ECO:0000256" key="3">
    <source>
        <dbReference type="RuleBase" id="RU000363"/>
    </source>
</evidence>
<dbReference type="EC" id="1.-.-.-" evidence="4"/>
<protein>
    <submittedName>
        <fullName evidence="4">SDR family oxidoreductase</fullName>
        <ecNumber evidence="4">1.-.-.-</ecNumber>
    </submittedName>
</protein>
<dbReference type="PANTHER" id="PTHR44169">
    <property type="entry name" value="NADPH-DEPENDENT 1-ACYLDIHYDROXYACETONE PHOSPHATE REDUCTASE"/>
    <property type="match status" value="1"/>
</dbReference>
<dbReference type="PROSITE" id="PS00061">
    <property type="entry name" value="ADH_SHORT"/>
    <property type="match status" value="1"/>
</dbReference>
<dbReference type="InterPro" id="IPR036291">
    <property type="entry name" value="NAD(P)-bd_dom_sf"/>
</dbReference>
<dbReference type="SUPFAM" id="SSF51735">
    <property type="entry name" value="NAD(P)-binding Rossmann-fold domains"/>
    <property type="match status" value="1"/>
</dbReference>
<dbReference type="Pfam" id="PF00106">
    <property type="entry name" value="adh_short"/>
    <property type="match status" value="1"/>
</dbReference>
<dbReference type="PRINTS" id="PR00081">
    <property type="entry name" value="GDHRDH"/>
</dbReference>
<dbReference type="EMBL" id="JBHRTK010000004">
    <property type="protein sequence ID" value="MFC3205462.1"/>
    <property type="molecule type" value="Genomic_DNA"/>
</dbReference>
<sequence>MLKAGASALVTGGSGGIGSAIVRMLAGQGVKVIAASNDEARLKDLEGVANVETCFVDVTDVARMQALFGSREIDILVNAAGVLGVTGTYYSVPHESAQHIMVVNVVGVHNALSAVVPGMVSRNHGHIINIGSIAGPYPSAGQPMYSASKAAIHIMSANLRLELFGTDVRVTELRPGRVRSGMHAEMFEGDHAKAAELLYDPYECMNPEDVADVIRFVLATPPHVCVAQIEVVPTHQVIGGTKMYQRAAK</sequence>
<dbReference type="Proteomes" id="UP001595583">
    <property type="component" value="Unassembled WGS sequence"/>
</dbReference>
<evidence type="ECO:0000256" key="2">
    <source>
        <dbReference type="ARBA" id="ARBA00023002"/>
    </source>
</evidence>
<keyword evidence="2 4" id="KW-0560">Oxidoreductase</keyword>
<dbReference type="RefSeq" id="WP_378218950.1">
    <property type="nucleotide sequence ID" value="NZ_JBHRTK010000004.1"/>
</dbReference>
<dbReference type="InterPro" id="IPR002347">
    <property type="entry name" value="SDR_fam"/>
</dbReference>
<dbReference type="GO" id="GO:0016491">
    <property type="term" value="F:oxidoreductase activity"/>
    <property type="evidence" value="ECO:0007669"/>
    <property type="project" value="UniProtKB-KW"/>
</dbReference>
<keyword evidence="5" id="KW-1185">Reference proteome</keyword>
<evidence type="ECO:0000313" key="5">
    <source>
        <dbReference type="Proteomes" id="UP001595583"/>
    </source>
</evidence>
<dbReference type="Gene3D" id="3.40.50.720">
    <property type="entry name" value="NAD(P)-binding Rossmann-like Domain"/>
    <property type="match status" value="1"/>
</dbReference>
<organism evidence="4 5">
    <name type="scientific">Aquamicrobium soli</name>
    <dbReference type="NCBI Taxonomy" id="1811518"/>
    <lineage>
        <taxon>Bacteria</taxon>
        <taxon>Pseudomonadati</taxon>
        <taxon>Pseudomonadota</taxon>
        <taxon>Alphaproteobacteria</taxon>
        <taxon>Hyphomicrobiales</taxon>
        <taxon>Phyllobacteriaceae</taxon>
        <taxon>Aquamicrobium</taxon>
    </lineage>
</organism>